<dbReference type="GO" id="GO:0008168">
    <property type="term" value="F:methyltransferase activity"/>
    <property type="evidence" value="ECO:0007669"/>
    <property type="project" value="UniProtKB-UniRule"/>
</dbReference>
<evidence type="ECO:0000256" key="3">
    <source>
        <dbReference type="ARBA" id="ARBA00022603"/>
    </source>
</evidence>
<dbReference type="InterPro" id="IPR004159">
    <property type="entry name" value="Put_SAM_MeTrfase"/>
</dbReference>
<evidence type="ECO:0000256" key="2">
    <source>
        <dbReference type="ARBA" id="ARBA00008361"/>
    </source>
</evidence>
<dbReference type="EMBL" id="CM000780">
    <property type="protein sequence ID" value="AQK54251.1"/>
    <property type="molecule type" value="Genomic_DNA"/>
</dbReference>
<keyword evidence="6" id="KW-0812">Transmembrane</keyword>
<keyword evidence="3 6" id="KW-0489">Methyltransferase</keyword>
<evidence type="ECO:0000256" key="6">
    <source>
        <dbReference type="RuleBase" id="RU366043"/>
    </source>
</evidence>
<name>A0A1D6Q6Y0_MAIZE</name>
<dbReference type="PANTHER" id="PTHR10108:SF1064">
    <property type="entry name" value="METHYLTRANSFERASE"/>
    <property type="match status" value="1"/>
</dbReference>
<dbReference type="EC" id="2.1.1.-" evidence="6"/>
<dbReference type="GO" id="GO:0012505">
    <property type="term" value="C:endomembrane system"/>
    <property type="evidence" value="ECO:0007669"/>
    <property type="project" value="UniProtKB-SubCell"/>
</dbReference>
<evidence type="ECO:0000256" key="5">
    <source>
        <dbReference type="ARBA" id="ARBA00037847"/>
    </source>
</evidence>
<gene>
    <name evidence="7" type="ORF">ZEAMMB73_Zm00001d051442</name>
</gene>
<feature type="transmembrane region" description="Helical" evidence="6">
    <location>
        <begin position="21"/>
        <end position="41"/>
    </location>
</feature>
<dbReference type="ExpressionAtlas" id="A0A1D6Q6Y0">
    <property type="expression patterns" value="baseline and differential"/>
</dbReference>
<keyword evidence="6" id="KW-0325">Glycoprotein</keyword>
<comment type="similarity">
    <text evidence="2 6">Belongs to the methyltransferase superfamily.</text>
</comment>
<evidence type="ECO:0000256" key="1">
    <source>
        <dbReference type="ARBA" id="ARBA00004606"/>
    </source>
</evidence>
<comment type="subcellular location">
    <subcellularLocation>
        <location evidence="5">Endomembrane system</location>
        <topology evidence="5">Single-pass membrane protein</topology>
    </subcellularLocation>
    <subcellularLocation>
        <location evidence="1 6">Membrane</location>
        <topology evidence="1 6">Single-pass type II membrane protein</topology>
    </subcellularLocation>
</comment>
<keyword evidence="6 7" id="KW-0808">Transferase</keyword>
<evidence type="ECO:0000256" key="4">
    <source>
        <dbReference type="ARBA" id="ARBA00022968"/>
    </source>
</evidence>
<dbReference type="SUPFAM" id="SSF53335">
    <property type="entry name" value="S-adenosyl-L-methionine-dependent methyltransferases"/>
    <property type="match status" value="1"/>
</dbReference>
<proteinExistence type="inferred from homology"/>
<sequence>MGVRSAATKLHIPPSAARRPTFLPFVAVLLLCSASYLIGVWQHGGFATPSDKPAAVSTATAVACTNVAAAPKRRTRSGASSPSLDFSARHAAAADDALDASTATAASSAAPRRSSYPACPARYSEYTPCEDVERSLRFPRDRLVYRERHCPASERERLRCLVKEAGDIAVWQKPYNHAGCKASKSSRPFCSRKNPDAAWYDKMEACITPLPEISKASDVAGGAVKRWPQRLTAVPPRVSRGTVRGVTARSFAQDTELWRRRVRHYKSVASQLEQKGRYRNVLDMNARLGGFAAALALAGDPLWVMNMVPTVANATTLGAIYERGLIGSYQDWCEGMSTYPRTYDLIHADSVFTLYKDRCEMDRILLEMDRILRPRGTVIVREDVDMLVKVKSLADGMRWESQIVDHEDGPLVREKILLVVKTYWTAQDQDQ</sequence>
<dbReference type="GO" id="GO:0032259">
    <property type="term" value="P:methylation"/>
    <property type="evidence" value="ECO:0007669"/>
    <property type="project" value="UniProtKB-KW"/>
</dbReference>
<evidence type="ECO:0000313" key="7">
    <source>
        <dbReference type="EMBL" id="AQK54251.1"/>
    </source>
</evidence>
<accession>A0A1D6Q6Y0</accession>
<protein>
    <recommendedName>
        <fullName evidence="6">Methyltransferase</fullName>
        <ecNumber evidence="6">2.1.1.-</ecNumber>
    </recommendedName>
</protein>
<dbReference type="InterPro" id="IPR029063">
    <property type="entry name" value="SAM-dependent_MTases_sf"/>
</dbReference>
<dbReference type="Pfam" id="PF03141">
    <property type="entry name" value="Methyltransf_29"/>
    <property type="match status" value="1"/>
</dbReference>
<dbReference type="PANTHER" id="PTHR10108">
    <property type="entry name" value="SAM-DEPENDENT METHYLTRANSFERASE"/>
    <property type="match status" value="1"/>
</dbReference>
<keyword evidence="6" id="KW-1133">Transmembrane helix</keyword>
<keyword evidence="4 6" id="KW-0735">Signal-anchor</keyword>
<keyword evidence="6" id="KW-0472">Membrane</keyword>
<organism evidence="7">
    <name type="scientific">Zea mays</name>
    <name type="common">Maize</name>
    <dbReference type="NCBI Taxonomy" id="4577"/>
    <lineage>
        <taxon>Eukaryota</taxon>
        <taxon>Viridiplantae</taxon>
        <taxon>Streptophyta</taxon>
        <taxon>Embryophyta</taxon>
        <taxon>Tracheophyta</taxon>
        <taxon>Spermatophyta</taxon>
        <taxon>Magnoliopsida</taxon>
        <taxon>Liliopsida</taxon>
        <taxon>Poales</taxon>
        <taxon>Poaceae</taxon>
        <taxon>PACMAD clade</taxon>
        <taxon>Panicoideae</taxon>
        <taxon>Andropogonodae</taxon>
        <taxon>Andropogoneae</taxon>
        <taxon>Tripsacinae</taxon>
        <taxon>Zea</taxon>
    </lineage>
</organism>
<dbReference type="GO" id="GO:0016020">
    <property type="term" value="C:membrane"/>
    <property type="evidence" value="ECO:0007669"/>
    <property type="project" value="UniProtKB-SubCell"/>
</dbReference>
<reference evidence="7" key="1">
    <citation type="submission" date="2015-12" db="EMBL/GenBank/DDBJ databases">
        <title>Update maize B73 reference genome by single molecule sequencing technologies.</title>
        <authorList>
            <consortium name="Maize Genome Sequencing Project"/>
            <person name="Ware D."/>
        </authorList>
    </citation>
    <scope>NUCLEOTIDE SEQUENCE</scope>
    <source>
        <tissue evidence="7">Seedling</tissue>
    </source>
</reference>
<dbReference type="AlphaFoldDB" id="A0A1D6Q6Y0"/>